<dbReference type="AlphaFoldDB" id="A0AAE3EWM0"/>
<dbReference type="Proteomes" id="UP001200642">
    <property type="component" value="Unassembled WGS sequence"/>
</dbReference>
<reference evidence="2" key="1">
    <citation type="submission" date="2023-02" db="EMBL/GenBank/DDBJ databases">
        <title>Genome of Flavobacteriaceae gen. nov. sp. strain F89.</title>
        <authorList>
            <person name="Wang Y."/>
        </authorList>
    </citation>
    <scope>NUCLEOTIDE SEQUENCE</scope>
    <source>
        <strain evidence="2">F89</strain>
    </source>
</reference>
<dbReference type="Gene3D" id="3.40.50.720">
    <property type="entry name" value="NAD(P)-binding Rossmann-like Domain"/>
    <property type="match status" value="1"/>
</dbReference>
<dbReference type="FunFam" id="3.40.50.720:FF:000084">
    <property type="entry name" value="Short-chain dehydrogenase reductase"/>
    <property type="match status" value="1"/>
</dbReference>
<dbReference type="GO" id="GO:0032787">
    <property type="term" value="P:monocarboxylic acid metabolic process"/>
    <property type="evidence" value="ECO:0007669"/>
    <property type="project" value="UniProtKB-ARBA"/>
</dbReference>
<protein>
    <submittedName>
        <fullName evidence="2">SDR family oxidoreductase</fullName>
    </submittedName>
</protein>
<dbReference type="CDD" id="cd05233">
    <property type="entry name" value="SDR_c"/>
    <property type="match status" value="1"/>
</dbReference>
<evidence type="ECO:0000256" key="1">
    <source>
        <dbReference type="ARBA" id="ARBA00006484"/>
    </source>
</evidence>
<dbReference type="InterPro" id="IPR020904">
    <property type="entry name" value="Sc_DH/Rdtase_CS"/>
</dbReference>
<keyword evidence="3" id="KW-1185">Reference proteome</keyword>
<evidence type="ECO:0000313" key="3">
    <source>
        <dbReference type="Proteomes" id="UP001200642"/>
    </source>
</evidence>
<dbReference type="InterPro" id="IPR002347">
    <property type="entry name" value="SDR_fam"/>
</dbReference>
<gene>
    <name evidence="2" type="ORF">K8352_15845</name>
</gene>
<name>A0AAE3EWM0_9FLAO</name>
<evidence type="ECO:0000313" key="2">
    <source>
        <dbReference type="EMBL" id="MCG2462233.1"/>
    </source>
</evidence>
<dbReference type="SUPFAM" id="SSF51735">
    <property type="entry name" value="NAD(P)-binding Rossmann-fold domains"/>
    <property type="match status" value="1"/>
</dbReference>
<sequence length="260" mass="27901">MKVLQNKKAIITGAGDGIGRGIAKALGLEGSIVSICNLDQKALMETTRILTDLGITVFSKVVDIRNEQEIIDFVKESASFMEGINILANDAAVMPTTRLETLTSETVDQLLSVNLRAPILFTREVFPYMKNAGGGSIIHMSSVTGHNGFPDVAIYGATKGALMSLARGHAMELAPYNIRVNSVSPGTVDSPMLHNFIGENSSDPQRALNEFNQMHPRGKVASIKEVANVFTFLASDLSANITAEDIRCDGGYCVQGTQPK</sequence>
<proteinExistence type="inferred from homology"/>
<accession>A0AAE3EWM0</accession>
<dbReference type="EMBL" id="JAIRBC010000027">
    <property type="protein sequence ID" value="MCG2462233.1"/>
    <property type="molecule type" value="Genomic_DNA"/>
</dbReference>
<dbReference type="PRINTS" id="PR00080">
    <property type="entry name" value="SDRFAMILY"/>
</dbReference>
<dbReference type="PRINTS" id="PR00081">
    <property type="entry name" value="GDHRDH"/>
</dbReference>
<dbReference type="PROSITE" id="PS00061">
    <property type="entry name" value="ADH_SHORT"/>
    <property type="match status" value="1"/>
</dbReference>
<comment type="similarity">
    <text evidence="1">Belongs to the short-chain dehydrogenases/reductases (SDR) family.</text>
</comment>
<dbReference type="Pfam" id="PF13561">
    <property type="entry name" value="adh_short_C2"/>
    <property type="match status" value="1"/>
</dbReference>
<dbReference type="PANTHER" id="PTHR42879">
    <property type="entry name" value="3-OXOACYL-(ACYL-CARRIER-PROTEIN) REDUCTASE"/>
    <property type="match status" value="1"/>
</dbReference>
<organism evidence="2 3">
    <name type="scientific">Cerina litoralis</name>
    <dbReference type="NCBI Taxonomy" id="2874477"/>
    <lineage>
        <taxon>Bacteria</taxon>
        <taxon>Pseudomonadati</taxon>
        <taxon>Bacteroidota</taxon>
        <taxon>Flavobacteriia</taxon>
        <taxon>Flavobacteriales</taxon>
        <taxon>Flavobacteriaceae</taxon>
        <taxon>Cerina</taxon>
    </lineage>
</organism>
<dbReference type="InterPro" id="IPR036291">
    <property type="entry name" value="NAD(P)-bd_dom_sf"/>
</dbReference>
<dbReference type="InterPro" id="IPR050259">
    <property type="entry name" value="SDR"/>
</dbReference>
<dbReference type="RefSeq" id="WP_317903372.1">
    <property type="nucleotide sequence ID" value="NZ_JAIRBC010000027.1"/>
</dbReference>
<comment type="caution">
    <text evidence="2">The sequence shown here is derived from an EMBL/GenBank/DDBJ whole genome shotgun (WGS) entry which is preliminary data.</text>
</comment>